<sequence length="94" mass="10990">MTMKASARKSYGEYKPVIIHDPDGVRRRTEIVGKRDKYRPIVAETVFYSGPSEEIDWSRGVTFVNRDDAIKYAERLIKQRLARRKAFRDKAAQK</sequence>
<dbReference type="EMBL" id="NWTK01000005">
    <property type="protein sequence ID" value="PKR54246.1"/>
    <property type="molecule type" value="Genomic_DNA"/>
</dbReference>
<reference evidence="1 2" key="1">
    <citation type="submission" date="2017-09" db="EMBL/GenBank/DDBJ databases">
        <title>Biodiversity and function of Thalassospira species in the particle-attached aromatic-hydrocarbon-degrading consortia from the surface seawater of the South China Sea.</title>
        <authorList>
            <person name="Dong C."/>
            <person name="Liu R."/>
            <person name="Shao Z."/>
        </authorList>
    </citation>
    <scope>NUCLEOTIDE SEQUENCE [LARGE SCALE GENOMIC DNA]</scope>
    <source>
        <strain evidence="1 2">CSC1P2</strain>
    </source>
</reference>
<name>A0A2N3KUS2_9PROT</name>
<gene>
    <name evidence="1" type="ORF">COO20_08850</name>
</gene>
<proteinExistence type="predicted"/>
<comment type="caution">
    <text evidence="1">The sequence shown here is derived from an EMBL/GenBank/DDBJ whole genome shotgun (WGS) entry which is preliminary data.</text>
</comment>
<evidence type="ECO:0000313" key="2">
    <source>
        <dbReference type="Proteomes" id="UP000233597"/>
    </source>
</evidence>
<evidence type="ECO:0000313" key="1">
    <source>
        <dbReference type="EMBL" id="PKR54246.1"/>
    </source>
</evidence>
<accession>A0A2N3KUS2</accession>
<dbReference type="AlphaFoldDB" id="A0A2N3KUS2"/>
<dbReference type="Proteomes" id="UP000233597">
    <property type="component" value="Unassembled WGS sequence"/>
</dbReference>
<protein>
    <submittedName>
        <fullName evidence="1">Uncharacterized protein</fullName>
    </submittedName>
</protein>
<organism evidence="1 2">
    <name type="scientific">Thalassospira marina</name>
    <dbReference type="NCBI Taxonomy" id="2048283"/>
    <lineage>
        <taxon>Bacteria</taxon>
        <taxon>Pseudomonadati</taxon>
        <taxon>Pseudomonadota</taxon>
        <taxon>Alphaproteobacteria</taxon>
        <taxon>Rhodospirillales</taxon>
        <taxon>Thalassospiraceae</taxon>
        <taxon>Thalassospira</taxon>
    </lineage>
</organism>